<evidence type="ECO:0000313" key="6">
    <source>
        <dbReference type="EMBL" id="MEA5517526.1"/>
    </source>
</evidence>
<evidence type="ECO:0000256" key="4">
    <source>
        <dbReference type="ARBA" id="ARBA00023136"/>
    </source>
</evidence>
<comment type="subcellular location">
    <subcellularLocation>
        <location evidence="1">Membrane</location>
    </subcellularLocation>
</comment>
<dbReference type="RefSeq" id="WP_323272916.1">
    <property type="nucleotide sequence ID" value="NZ_JAYGHT010000002.1"/>
</dbReference>
<dbReference type="InterPro" id="IPR005349">
    <property type="entry name" value="TMEM14"/>
</dbReference>
<gene>
    <name evidence="6" type="ORF">VB854_01050</name>
</gene>
<dbReference type="Pfam" id="PF03647">
    <property type="entry name" value="Tmemb_14"/>
    <property type="match status" value="1"/>
</dbReference>
<evidence type="ECO:0000256" key="3">
    <source>
        <dbReference type="ARBA" id="ARBA00022989"/>
    </source>
</evidence>
<feature type="transmembrane region" description="Helical" evidence="5">
    <location>
        <begin position="30"/>
        <end position="50"/>
    </location>
</feature>
<keyword evidence="2 5" id="KW-0812">Transmembrane</keyword>
<dbReference type="Gene3D" id="1.10.10.1740">
    <property type="entry name" value="Transmembrane protein 14-like"/>
    <property type="match status" value="1"/>
</dbReference>
<organism evidence="6 7">
    <name type="scientific">Limnoraphis robusta CCNP1315</name>
    <dbReference type="NCBI Taxonomy" id="3110306"/>
    <lineage>
        <taxon>Bacteria</taxon>
        <taxon>Bacillati</taxon>
        <taxon>Cyanobacteriota</taxon>
        <taxon>Cyanophyceae</taxon>
        <taxon>Oscillatoriophycideae</taxon>
        <taxon>Oscillatoriales</taxon>
        <taxon>Sirenicapillariaceae</taxon>
        <taxon>Limnoraphis</taxon>
    </lineage>
</organism>
<dbReference type="EMBL" id="JAYGHT010000002">
    <property type="protein sequence ID" value="MEA5517526.1"/>
    <property type="molecule type" value="Genomic_DNA"/>
</dbReference>
<accession>A0ABU5TRM3</accession>
<comment type="caution">
    <text evidence="6">The sequence shown here is derived from an EMBL/GenBank/DDBJ whole genome shotgun (WGS) entry which is preliminary data.</text>
</comment>
<name>A0ABU5TRM3_9CYAN</name>
<keyword evidence="4 5" id="KW-0472">Membrane</keyword>
<dbReference type="Proteomes" id="UP001301728">
    <property type="component" value="Unassembled WGS sequence"/>
</dbReference>
<keyword evidence="3 5" id="KW-1133">Transmembrane helix</keyword>
<dbReference type="PANTHER" id="PTHR12668">
    <property type="entry name" value="TRANSMEMBRANE PROTEIN 14, 15"/>
    <property type="match status" value="1"/>
</dbReference>
<evidence type="ECO:0000256" key="5">
    <source>
        <dbReference type="SAM" id="Phobius"/>
    </source>
</evidence>
<dbReference type="InterPro" id="IPR044890">
    <property type="entry name" value="TMEM14_sf"/>
</dbReference>
<evidence type="ECO:0000256" key="2">
    <source>
        <dbReference type="ARBA" id="ARBA00022692"/>
    </source>
</evidence>
<evidence type="ECO:0000256" key="1">
    <source>
        <dbReference type="ARBA" id="ARBA00004370"/>
    </source>
</evidence>
<keyword evidence="7" id="KW-1185">Reference proteome</keyword>
<feature type="transmembrane region" description="Helical" evidence="5">
    <location>
        <begin position="83"/>
        <end position="102"/>
    </location>
</feature>
<evidence type="ECO:0000313" key="7">
    <source>
        <dbReference type="Proteomes" id="UP001301728"/>
    </source>
</evidence>
<proteinExistence type="predicted"/>
<dbReference type="PANTHER" id="PTHR12668:SF43">
    <property type="entry name" value="TRANSMEMBRANE PROTEIN 14 HOMOLOG"/>
    <property type="match status" value="1"/>
</dbReference>
<sequence>MNIGIVAAIAYGLLAVVGGVLGYTQGNSKISLISGGICGALLITGGVMQWQGIPWGLILATAVSILLVIVFIVRLIKTRKLMPAVLMIIAGLAAAVAMIYQLQFSISA</sequence>
<protein>
    <submittedName>
        <fullName evidence="6">TMEM14 family protein</fullName>
    </submittedName>
</protein>
<feature type="transmembrane region" description="Helical" evidence="5">
    <location>
        <begin position="6"/>
        <end position="23"/>
    </location>
</feature>
<reference evidence="6 7" key="1">
    <citation type="submission" date="2023-12" db="EMBL/GenBank/DDBJ databases">
        <title>Baltic Sea Cyanobacteria.</title>
        <authorList>
            <person name="Delbaje E."/>
            <person name="Fewer D.P."/>
            <person name="Shishido T.K."/>
        </authorList>
    </citation>
    <scope>NUCLEOTIDE SEQUENCE [LARGE SCALE GENOMIC DNA]</scope>
    <source>
        <strain evidence="6 7">CCNP 1315</strain>
    </source>
</reference>
<feature type="transmembrane region" description="Helical" evidence="5">
    <location>
        <begin position="56"/>
        <end position="76"/>
    </location>
</feature>